<protein>
    <recommendedName>
        <fullName evidence="6">Ribosome assembly factor mrt4</fullName>
    </recommendedName>
</protein>
<organism evidence="8 9">
    <name type="scientific">Thamnocephalis sphaerospora</name>
    <dbReference type="NCBI Taxonomy" id="78915"/>
    <lineage>
        <taxon>Eukaryota</taxon>
        <taxon>Fungi</taxon>
        <taxon>Fungi incertae sedis</taxon>
        <taxon>Zoopagomycota</taxon>
        <taxon>Zoopagomycotina</taxon>
        <taxon>Zoopagomycetes</taxon>
        <taxon>Zoopagales</taxon>
        <taxon>Sigmoideomycetaceae</taxon>
        <taxon>Thamnocephalis</taxon>
    </lineage>
</organism>
<dbReference type="GO" id="GO:0003723">
    <property type="term" value="F:RNA binding"/>
    <property type="evidence" value="ECO:0007669"/>
    <property type="project" value="TreeGrafter"/>
</dbReference>
<dbReference type="FunFam" id="3.30.70.1730:FF:000005">
    <property type="entry name" value="Ribosome assembly factor mrt4"/>
    <property type="match status" value="1"/>
</dbReference>
<dbReference type="InterPro" id="IPR033867">
    <property type="entry name" value="Mrt4"/>
</dbReference>
<dbReference type="GO" id="GO:0005730">
    <property type="term" value="C:nucleolus"/>
    <property type="evidence" value="ECO:0007669"/>
    <property type="project" value="UniProtKB-SubCell"/>
</dbReference>
<dbReference type="GO" id="GO:0000027">
    <property type="term" value="P:ribosomal large subunit assembly"/>
    <property type="evidence" value="ECO:0007669"/>
    <property type="project" value="InterPro"/>
</dbReference>
<evidence type="ECO:0000259" key="7">
    <source>
        <dbReference type="Pfam" id="PF17777"/>
    </source>
</evidence>
<dbReference type="GO" id="GO:0006364">
    <property type="term" value="P:rRNA processing"/>
    <property type="evidence" value="ECO:0007669"/>
    <property type="project" value="TreeGrafter"/>
</dbReference>
<feature type="domain" description="Large ribosomal subunit protein uL10-like insertion" evidence="7">
    <location>
        <begin position="125"/>
        <end position="198"/>
    </location>
</feature>
<name>A0A4P9XNH8_9FUNG</name>
<dbReference type="PANTHER" id="PTHR45841:SF1">
    <property type="entry name" value="MRNA TURNOVER PROTEIN 4 HOMOLOG"/>
    <property type="match status" value="1"/>
</dbReference>
<dbReference type="Gene3D" id="3.90.105.20">
    <property type="match status" value="1"/>
</dbReference>
<dbReference type="PANTHER" id="PTHR45841">
    <property type="entry name" value="MRNA TURNOVER PROTEIN 4 MRTO4"/>
    <property type="match status" value="1"/>
</dbReference>
<dbReference type="AlphaFoldDB" id="A0A4P9XNH8"/>
<dbReference type="InterPro" id="IPR043164">
    <property type="entry name" value="Ribosomal_uL10-like_insert_sf"/>
</dbReference>
<reference evidence="9" key="1">
    <citation type="journal article" date="2018" name="Nat. Microbiol.">
        <title>Leveraging single-cell genomics to expand the fungal tree of life.</title>
        <authorList>
            <person name="Ahrendt S.R."/>
            <person name="Quandt C.A."/>
            <person name="Ciobanu D."/>
            <person name="Clum A."/>
            <person name="Salamov A."/>
            <person name="Andreopoulos B."/>
            <person name="Cheng J.F."/>
            <person name="Woyke T."/>
            <person name="Pelin A."/>
            <person name="Henrissat B."/>
            <person name="Reynolds N.K."/>
            <person name="Benny G.L."/>
            <person name="Smith M.E."/>
            <person name="James T.Y."/>
            <person name="Grigoriev I.V."/>
        </authorList>
    </citation>
    <scope>NUCLEOTIDE SEQUENCE [LARGE SCALE GENOMIC DNA]</scope>
    <source>
        <strain evidence="9">RSA 1356</strain>
    </source>
</reference>
<comment type="similarity">
    <text evidence="2 6">Belongs to the universal ribosomal protein uL10 family.</text>
</comment>
<dbReference type="Pfam" id="PF00466">
    <property type="entry name" value="Ribosomal_L10"/>
    <property type="match status" value="1"/>
</dbReference>
<dbReference type="InterPro" id="IPR040637">
    <property type="entry name" value="Ribosomal_uL10-like_insert"/>
</dbReference>
<sequence length="222" mass="25362">MPKSRRQKIFSLTQATRKTRSDKEQLISTVRQCADEYTSVFVFSVDNMRNQFMKEVRKEMSSSRFLFGSNKVLIKALGDSSASAYKENMHLLATRLVGDVGLMFTNESVETVRNFFDNFRRPDYARAGNKVDQTVTVPAGVLMRGEDPFPGNMDAQLRSLGVPLTRDGGKLVIDREYTICSDGDVLTPSQSHLLKLFWVHAAEFHVRLLCYWKDNETHMFSE</sequence>
<keyword evidence="4 6" id="KW-0963">Cytoplasm</keyword>
<evidence type="ECO:0000256" key="2">
    <source>
        <dbReference type="ARBA" id="ARBA00008889"/>
    </source>
</evidence>
<keyword evidence="8" id="KW-0687">Ribonucleoprotein</keyword>
<evidence type="ECO:0000256" key="4">
    <source>
        <dbReference type="ARBA" id="ARBA00022490"/>
    </source>
</evidence>
<evidence type="ECO:0000256" key="6">
    <source>
        <dbReference type="RuleBase" id="RU364039"/>
    </source>
</evidence>
<gene>
    <name evidence="8" type="ORF">THASP1DRAFT_34886</name>
</gene>
<comment type="subcellular location">
    <subcellularLocation>
        <location evidence="6">Cytoplasm</location>
    </subcellularLocation>
    <subcellularLocation>
        <location evidence="6">Nucleus</location>
        <location evidence="6">Nucleolus</location>
    </subcellularLocation>
</comment>
<dbReference type="EMBL" id="KZ992708">
    <property type="protein sequence ID" value="RKP07514.1"/>
    <property type="molecule type" value="Genomic_DNA"/>
</dbReference>
<dbReference type="FunFam" id="3.90.105.20:FF:000003">
    <property type="entry name" value="Ribosome assembly factor mrt4"/>
    <property type="match status" value="1"/>
</dbReference>
<proteinExistence type="inferred from homology"/>
<keyword evidence="9" id="KW-1185">Reference proteome</keyword>
<dbReference type="GO" id="GO:0000956">
    <property type="term" value="P:nuclear-transcribed mRNA catabolic process"/>
    <property type="evidence" value="ECO:0007669"/>
    <property type="project" value="TreeGrafter"/>
</dbReference>
<dbReference type="Pfam" id="PF17777">
    <property type="entry name" value="RL10P_insert"/>
    <property type="match status" value="1"/>
</dbReference>
<comment type="subunit">
    <text evidence="3 6">Associates with the pre-60S ribosomal particle.</text>
</comment>
<dbReference type="SUPFAM" id="SSF160369">
    <property type="entry name" value="Ribosomal protein L10-like"/>
    <property type="match status" value="1"/>
</dbReference>
<dbReference type="InterPro" id="IPR001790">
    <property type="entry name" value="Ribosomal_uL10"/>
</dbReference>
<dbReference type="InterPro" id="IPR051742">
    <property type="entry name" value="Ribosome_Assembly_uL10"/>
</dbReference>
<evidence type="ECO:0000256" key="1">
    <source>
        <dbReference type="ARBA" id="ARBA00004046"/>
    </source>
</evidence>
<dbReference type="InterPro" id="IPR043141">
    <property type="entry name" value="Ribosomal_uL10-like_sf"/>
</dbReference>
<evidence type="ECO:0000313" key="8">
    <source>
        <dbReference type="EMBL" id="RKP07514.1"/>
    </source>
</evidence>
<evidence type="ECO:0000256" key="3">
    <source>
        <dbReference type="ARBA" id="ARBA00011117"/>
    </source>
</evidence>
<dbReference type="STRING" id="78915.A0A4P9XNH8"/>
<dbReference type="CDD" id="cd05796">
    <property type="entry name" value="Ribosomal_P0_like"/>
    <property type="match status" value="1"/>
</dbReference>
<keyword evidence="5 6" id="KW-0539">Nucleus</keyword>
<dbReference type="OrthoDB" id="10262308at2759"/>
<evidence type="ECO:0000313" key="9">
    <source>
        <dbReference type="Proteomes" id="UP000271241"/>
    </source>
</evidence>
<comment type="function">
    <text evidence="1 6">Component of the ribosome assembly machinery. Nuclear paralog of the ribosomal protein P0, it binds pre-60S subunits at an early stage of assembly in the nucleolus, and is replaced by P0 in cytoplasmic pre-60S subunits and mature 80S ribosomes.</text>
</comment>
<dbReference type="Gene3D" id="3.30.70.1730">
    <property type="match status" value="1"/>
</dbReference>
<keyword evidence="6" id="KW-0690">Ribosome biogenesis</keyword>
<keyword evidence="8" id="KW-0689">Ribosomal protein</keyword>
<dbReference type="GO" id="GO:0005737">
    <property type="term" value="C:cytoplasm"/>
    <property type="evidence" value="ECO:0007669"/>
    <property type="project" value="UniProtKB-SubCell"/>
</dbReference>
<accession>A0A4P9XNH8</accession>
<dbReference type="GO" id="GO:0005840">
    <property type="term" value="C:ribosome"/>
    <property type="evidence" value="ECO:0007669"/>
    <property type="project" value="UniProtKB-KW"/>
</dbReference>
<dbReference type="GO" id="GO:0030687">
    <property type="term" value="C:preribosome, large subunit precursor"/>
    <property type="evidence" value="ECO:0007669"/>
    <property type="project" value="TreeGrafter"/>
</dbReference>
<dbReference type="Proteomes" id="UP000271241">
    <property type="component" value="Unassembled WGS sequence"/>
</dbReference>
<evidence type="ECO:0000256" key="5">
    <source>
        <dbReference type="ARBA" id="ARBA00023242"/>
    </source>
</evidence>